<dbReference type="OrthoDB" id="545589at2759"/>
<feature type="domain" description="F-box" evidence="1">
    <location>
        <begin position="52"/>
        <end position="84"/>
    </location>
</feature>
<keyword evidence="3" id="KW-1185">Reference proteome</keyword>
<dbReference type="SUPFAM" id="SSF81383">
    <property type="entry name" value="F-box domain"/>
    <property type="match status" value="1"/>
</dbReference>
<organism evidence="2 3">
    <name type="scientific">Chloropicon primus</name>
    <dbReference type="NCBI Taxonomy" id="1764295"/>
    <lineage>
        <taxon>Eukaryota</taxon>
        <taxon>Viridiplantae</taxon>
        <taxon>Chlorophyta</taxon>
        <taxon>Chloropicophyceae</taxon>
        <taxon>Chloropicales</taxon>
        <taxon>Chloropicaceae</taxon>
        <taxon>Chloropicon</taxon>
    </lineage>
</organism>
<proteinExistence type="predicted"/>
<dbReference type="PANTHER" id="PTHR46586:SF3">
    <property type="entry name" value="ANKYRIN REPEAT-CONTAINING PROTEIN"/>
    <property type="match status" value="1"/>
</dbReference>
<dbReference type="Gene3D" id="1.25.40.20">
    <property type="entry name" value="Ankyrin repeat-containing domain"/>
    <property type="match status" value="1"/>
</dbReference>
<dbReference type="InterPro" id="IPR036047">
    <property type="entry name" value="F-box-like_dom_sf"/>
</dbReference>
<dbReference type="InterPro" id="IPR036770">
    <property type="entry name" value="Ankyrin_rpt-contain_sf"/>
</dbReference>
<evidence type="ECO:0000259" key="1">
    <source>
        <dbReference type="Pfam" id="PF00646"/>
    </source>
</evidence>
<dbReference type="EMBL" id="CP031045">
    <property type="protein sequence ID" value="QDZ24142.1"/>
    <property type="molecule type" value="Genomic_DNA"/>
</dbReference>
<dbReference type="CDD" id="cd09917">
    <property type="entry name" value="F-box_SF"/>
    <property type="match status" value="1"/>
</dbReference>
<dbReference type="InterPro" id="IPR001810">
    <property type="entry name" value="F-box_dom"/>
</dbReference>
<evidence type="ECO:0000313" key="3">
    <source>
        <dbReference type="Proteomes" id="UP000316726"/>
    </source>
</evidence>
<dbReference type="PANTHER" id="PTHR46586">
    <property type="entry name" value="ANKYRIN REPEAT-CONTAINING PROTEIN"/>
    <property type="match status" value="1"/>
</dbReference>
<sequence length="305" mass="34835">MEDGMRGEGPDNAPKWWSCCIMPQTSSRRSVSFSCLSRSESVGSEEQGKSLWLKLPDELWLKIVGHLDDSHMYGFAVTCKHFKLLQQESGRKLETKARDLYSVEMPLSEEWCMWHSRRSPKSEFYRTIMIDAAAKRGYLNVIKFWRQQKLSKRNGIFFNEWTCANAAQGGHIEILQWLRSEGCPWDEQTCAAAAYKGQLHCLQWLREQGCPWSEDTCACAAGGGHLHVLQWARGSEQAEPCPWNEKTCTCAAQGGHLDVLKWLRSEDPPCPWNWMTCAAAKNNVELLHWMRDNGCPGIGSLRVFE</sequence>
<reference evidence="2 3" key="1">
    <citation type="submission" date="2018-07" db="EMBL/GenBank/DDBJ databases">
        <title>The complete nuclear genome of the prasinophyte Chloropicon primus (CCMP1205).</title>
        <authorList>
            <person name="Pombert J.-F."/>
            <person name="Otis C."/>
            <person name="Turmel M."/>
            <person name="Lemieux C."/>
        </authorList>
    </citation>
    <scope>NUCLEOTIDE SEQUENCE [LARGE SCALE GENOMIC DNA]</scope>
    <source>
        <strain evidence="2 3">CCMP1205</strain>
    </source>
</reference>
<dbReference type="AlphaFoldDB" id="A0A5B8MX34"/>
<gene>
    <name evidence="2" type="ORF">A3770_12p66600</name>
</gene>
<evidence type="ECO:0000313" key="2">
    <source>
        <dbReference type="EMBL" id="QDZ24142.1"/>
    </source>
</evidence>
<dbReference type="InterPro" id="IPR052050">
    <property type="entry name" value="SecEffector_AnkRepeat"/>
</dbReference>
<dbReference type="SUPFAM" id="SSF140860">
    <property type="entry name" value="Pseudo ankyrin repeat-like"/>
    <property type="match status" value="2"/>
</dbReference>
<dbReference type="Pfam" id="PF00646">
    <property type="entry name" value="F-box"/>
    <property type="match status" value="1"/>
</dbReference>
<protein>
    <recommendedName>
        <fullName evidence="1">F-box domain-containing protein</fullName>
    </recommendedName>
</protein>
<dbReference type="Proteomes" id="UP000316726">
    <property type="component" value="Chromosome 12"/>
</dbReference>
<name>A0A5B8MX34_9CHLO</name>
<accession>A0A5B8MX34</accession>